<accession>X1UMM0</accession>
<dbReference type="Gene3D" id="6.10.140.970">
    <property type="match status" value="1"/>
</dbReference>
<feature type="non-terminal residue" evidence="2">
    <location>
        <position position="181"/>
    </location>
</feature>
<keyword evidence="1" id="KW-1133">Transmembrane helix</keyword>
<organism evidence="2">
    <name type="scientific">marine sediment metagenome</name>
    <dbReference type="NCBI Taxonomy" id="412755"/>
    <lineage>
        <taxon>unclassified sequences</taxon>
        <taxon>metagenomes</taxon>
        <taxon>ecological metagenomes</taxon>
    </lineage>
</organism>
<dbReference type="Gene3D" id="1.10.8.1040">
    <property type="match status" value="1"/>
</dbReference>
<gene>
    <name evidence="2" type="ORF">S12H4_44888</name>
</gene>
<keyword evidence="1" id="KW-0472">Membrane</keyword>
<comment type="caution">
    <text evidence="2">The sequence shown here is derived from an EMBL/GenBank/DDBJ whole genome shotgun (WGS) entry which is preliminary data.</text>
</comment>
<sequence>MNRLNIFFVWKRCFSYKVLITILTIIIFGCFKSRDDEINEQIYATVNGIYLTESGLRAIVPKEFYERLTPEHKRKIVEEWINKELLYQEALRIGIDKEPEIQRLLLNSKQNLLSNEFLERELSNIKIPGENELKKYYEDNKEFFKLNAVEYRVRYALFDNSKDATSFFRKVKNSESFSNLA</sequence>
<dbReference type="EMBL" id="BARW01027697">
    <property type="protein sequence ID" value="GAJ04842.1"/>
    <property type="molecule type" value="Genomic_DNA"/>
</dbReference>
<name>X1UMM0_9ZZZZ</name>
<evidence type="ECO:0000256" key="1">
    <source>
        <dbReference type="SAM" id="Phobius"/>
    </source>
</evidence>
<dbReference type="SUPFAM" id="SSF109998">
    <property type="entry name" value="Triger factor/SurA peptide-binding domain-like"/>
    <property type="match status" value="1"/>
</dbReference>
<dbReference type="PROSITE" id="PS51257">
    <property type="entry name" value="PROKAR_LIPOPROTEIN"/>
    <property type="match status" value="1"/>
</dbReference>
<reference evidence="2" key="1">
    <citation type="journal article" date="2014" name="Front. Microbiol.">
        <title>High frequency of phylogenetically diverse reductive dehalogenase-homologous genes in deep subseafloor sedimentary metagenomes.</title>
        <authorList>
            <person name="Kawai M."/>
            <person name="Futagami T."/>
            <person name="Toyoda A."/>
            <person name="Takaki Y."/>
            <person name="Nishi S."/>
            <person name="Hori S."/>
            <person name="Arai W."/>
            <person name="Tsubouchi T."/>
            <person name="Morono Y."/>
            <person name="Uchiyama I."/>
            <person name="Ito T."/>
            <person name="Fujiyama A."/>
            <person name="Inagaki F."/>
            <person name="Takami H."/>
        </authorList>
    </citation>
    <scope>NUCLEOTIDE SEQUENCE</scope>
    <source>
        <strain evidence="2">Expedition CK06-06</strain>
    </source>
</reference>
<dbReference type="InterPro" id="IPR027304">
    <property type="entry name" value="Trigger_fact/SurA_dom_sf"/>
</dbReference>
<dbReference type="AlphaFoldDB" id="X1UMM0"/>
<feature type="transmembrane region" description="Helical" evidence="1">
    <location>
        <begin position="14"/>
        <end position="31"/>
    </location>
</feature>
<protein>
    <recommendedName>
        <fullName evidence="3">PpiC domain-containing protein</fullName>
    </recommendedName>
</protein>
<evidence type="ECO:0000313" key="2">
    <source>
        <dbReference type="EMBL" id="GAJ04842.1"/>
    </source>
</evidence>
<proteinExistence type="predicted"/>
<evidence type="ECO:0008006" key="3">
    <source>
        <dbReference type="Google" id="ProtNLM"/>
    </source>
</evidence>
<keyword evidence="1" id="KW-0812">Transmembrane</keyword>